<dbReference type="InterPro" id="IPR010982">
    <property type="entry name" value="Lambda_DNA-bd_dom_sf"/>
</dbReference>
<comment type="caution">
    <text evidence="2">The sequence shown here is derived from an EMBL/GenBank/DDBJ whole genome shotgun (WGS) entry which is preliminary data.</text>
</comment>
<dbReference type="AlphaFoldDB" id="A0A6P0B2I9"/>
<feature type="domain" description="IrrE N-terminal-like" evidence="1">
    <location>
        <begin position="242"/>
        <end position="329"/>
    </location>
</feature>
<proteinExistence type="predicted"/>
<dbReference type="GO" id="GO:0003677">
    <property type="term" value="F:DNA binding"/>
    <property type="evidence" value="ECO:0007669"/>
    <property type="project" value="InterPro"/>
</dbReference>
<organism evidence="2 3">
    <name type="scientific">Rhizobium leguminosarum</name>
    <dbReference type="NCBI Taxonomy" id="384"/>
    <lineage>
        <taxon>Bacteria</taxon>
        <taxon>Pseudomonadati</taxon>
        <taxon>Pseudomonadota</taxon>
        <taxon>Alphaproteobacteria</taxon>
        <taxon>Hyphomicrobiales</taxon>
        <taxon>Rhizobiaceae</taxon>
        <taxon>Rhizobium/Agrobacterium group</taxon>
        <taxon>Rhizobium</taxon>
    </lineage>
</organism>
<evidence type="ECO:0000259" key="1">
    <source>
        <dbReference type="Pfam" id="PF06114"/>
    </source>
</evidence>
<protein>
    <submittedName>
        <fullName evidence="2">ImmA/IrrE family metallo-endopeptidase</fullName>
    </submittedName>
</protein>
<dbReference type="SUPFAM" id="SSF47413">
    <property type="entry name" value="lambda repressor-like DNA-binding domains"/>
    <property type="match status" value="1"/>
</dbReference>
<evidence type="ECO:0000313" key="2">
    <source>
        <dbReference type="EMBL" id="NEI33618.1"/>
    </source>
</evidence>
<dbReference type="RefSeq" id="WP_164576047.1">
    <property type="nucleotide sequence ID" value="NZ_WUEZ01000005.1"/>
</dbReference>
<dbReference type="PANTHER" id="PTHR43236">
    <property type="entry name" value="ANTITOXIN HIGA1"/>
    <property type="match status" value="1"/>
</dbReference>
<dbReference type="Proteomes" id="UP000471560">
    <property type="component" value="Unassembled WGS sequence"/>
</dbReference>
<dbReference type="Gene3D" id="1.10.260.40">
    <property type="entry name" value="lambda repressor-like DNA-binding domains"/>
    <property type="match status" value="1"/>
</dbReference>
<gene>
    <name evidence="2" type="ORF">GR204_06335</name>
</gene>
<evidence type="ECO:0000313" key="3">
    <source>
        <dbReference type="Proteomes" id="UP000471560"/>
    </source>
</evidence>
<dbReference type="InterPro" id="IPR010359">
    <property type="entry name" value="IrrE_HExxH"/>
</dbReference>
<sequence length="364" mass="41061">MTDHAIANWFSRPGDTIRTMMERRGISAQHLADHVEGGLARVRGLLDGSQRVDARTALRLSEVVGATEKFWLKRQENFDAAVERAVSQVSATEPEDLLLSIPAPGDKPRGKLSAERRTEEIRRRLVFFNVPNMECYASRYGKLISNTDFRKSNTFATKDDATLLWLRRGELESDLVATKAWNPAVLREKLPSICKLSRLGRPAVFIPRLREQLAEAGVALVIVKAPKGCTASGASRMVDADKAMLLVSFRYRSDEQFWFTIFHEIGHLLLHKAHTFVDAPSTPLDDKEREANEFAARCIVPENRMSEFERIGHDKDSIVRFSVSVGVAAGLIVGQMQHRKMLPQEKMNGVKRTWTWEQIDPALI</sequence>
<dbReference type="InterPro" id="IPR052345">
    <property type="entry name" value="Rad_response_metalloprotease"/>
</dbReference>
<dbReference type="Pfam" id="PF06114">
    <property type="entry name" value="Peptidase_M78"/>
    <property type="match status" value="1"/>
</dbReference>
<reference evidence="2 3" key="1">
    <citation type="submission" date="2019-12" db="EMBL/GenBank/DDBJ databases">
        <title>Rhizobium genotypes associated with high levels of biological nitrogen fixation by grain legumes in a temperate-maritime cropping system.</title>
        <authorList>
            <person name="Maluk M."/>
            <person name="Francesc Ferrando Molina F."/>
            <person name="Lopez Del Egido L."/>
            <person name="Lafos M."/>
            <person name="Langarica-Fuentes A."/>
            <person name="Gebre Yohannes G."/>
            <person name="Young M.W."/>
            <person name="Martin P."/>
            <person name="Gantlett R."/>
            <person name="Kenicer G."/>
            <person name="Hawes C."/>
            <person name="Begg G.S."/>
            <person name="Quilliam R.S."/>
            <person name="Squire G.R."/>
            <person name="Poole P.S."/>
            <person name="Young P.W."/>
            <person name="Iannetta P.M."/>
            <person name="James E.K."/>
        </authorList>
    </citation>
    <scope>NUCLEOTIDE SEQUENCE [LARGE SCALE GENOMIC DNA]</scope>
    <source>
        <strain evidence="2 3">JHI1096</strain>
    </source>
</reference>
<name>A0A6P0B2I9_RHILE</name>
<dbReference type="PANTHER" id="PTHR43236:SF1">
    <property type="entry name" value="BLL7220 PROTEIN"/>
    <property type="match status" value="1"/>
</dbReference>
<accession>A0A6P0B2I9</accession>
<dbReference type="Gene3D" id="1.10.10.2910">
    <property type="match status" value="1"/>
</dbReference>
<dbReference type="EMBL" id="WUEZ01000005">
    <property type="protein sequence ID" value="NEI33618.1"/>
    <property type="molecule type" value="Genomic_DNA"/>
</dbReference>